<evidence type="ECO:0000313" key="2">
    <source>
        <dbReference type="Proteomes" id="UP000075615"/>
    </source>
</evidence>
<comment type="caution">
    <text evidence="1">The sequence shown here is derived from an EMBL/GenBank/DDBJ whole genome shotgun (WGS) entry which is preliminary data.</text>
</comment>
<evidence type="ECO:0000313" key="1">
    <source>
        <dbReference type="EMBL" id="KYG78736.1"/>
    </source>
</evidence>
<dbReference type="EMBL" id="LRDB01000012">
    <property type="protein sequence ID" value="KYG78736.1"/>
    <property type="molecule type" value="Genomic_DNA"/>
</dbReference>
<proteinExistence type="predicted"/>
<keyword evidence="2" id="KW-1185">Reference proteome</keyword>
<organism evidence="1 2">
    <name type="scientific">Roseivirga echinicomitans</name>
    <dbReference type="NCBI Taxonomy" id="296218"/>
    <lineage>
        <taxon>Bacteria</taxon>
        <taxon>Pseudomonadati</taxon>
        <taxon>Bacteroidota</taxon>
        <taxon>Cytophagia</taxon>
        <taxon>Cytophagales</taxon>
        <taxon>Roseivirgaceae</taxon>
        <taxon>Roseivirga</taxon>
    </lineage>
</organism>
<gene>
    <name evidence="1" type="ORF">AWN68_03635</name>
</gene>
<dbReference type="Proteomes" id="UP000075615">
    <property type="component" value="Unassembled WGS sequence"/>
</dbReference>
<reference evidence="1 2" key="1">
    <citation type="submission" date="2016-01" db="EMBL/GenBank/DDBJ databases">
        <title>Genome sequencing of Roseivirga echinicomitans KMM 6058.</title>
        <authorList>
            <person name="Selvaratnam C."/>
            <person name="Thevarajoo S."/>
            <person name="Goh K.M."/>
            <person name="Ee R."/>
            <person name="Chan K.-G."/>
            <person name="Chong C.S."/>
        </authorList>
    </citation>
    <scope>NUCLEOTIDE SEQUENCE [LARGE SCALE GENOMIC DNA]</scope>
    <source>
        <strain evidence="1 2">KMM 6058</strain>
    </source>
</reference>
<name>A0A150XJ46_9BACT</name>
<protein>
    <submittedName>
        <fullName evidence="1">Uncharacterized protein</fullName>
    </submittedName>
</protein>
<sequence>MNAYSQESRKAVANFSSERLLIANSDIAINSGKLLLQEVCNSNIKMSNIYLLIHPIENGFNNISPVEEMIYNDFGGSIGASGVIIVKEESQLTDKEIDKKIISLNK</sequence>
<accession>A0A150XJ46</accession>
<dbReference type="AlphaFoldDB" id="A0A150XJ46"/>